<keyword evidence="2" id="KW-1185">Reference proteome</keyword>
<evidence type="ECO:0000313" key="2">
    <source>
        <dbReference type="Proteomes" id="UP001054945"/>
    </source>
</evidence>
<gene>
    <name evidence="1" type="ORF">CEXT_487341</name>
</gene>
<sequence length="71" mass="8028">MRDSLKYRFSHFRTAVLSSSGQLKACDKLLDSSHSLFESLVIPAVYPRLDKLLQLNIQSTGQKSYSVNNSH</sequence>
<organism evidence="1 2">
    <name type="scientific">Caerostris extrusa</name>
    <name type="common">Bark spider</name>
    <name type="synonym">Caerostris bankana</name>
    <dbReference type="NCBI Taxonomy" id="172846"/>
    <lineage>
        <taxon>Eukaryota</taxon>
        <taxon>Metazoa</taxon>
        <taxon>Ecdysozoa</taxon>
        <taxon>Arthropoda</taxon>
        <taxon>Chelicerata</taxon>
        <taxon>Arachnida</taxon>
        <taxon>Araneae</taxon>
        <taxon>Araneomorphae</taxon>
        <taxon>Entelegynae</taxon>
        <taxon>Araneoidea</taxon>
        <taxon>Araneidae</taxon>
        <taxon>Caerostris</taxon>
    </lineage>
</organism>
<comment type="caution">
    <text evidence="1">The sequence shown here is derived from an EMBL/GenBank/DDBJ whole genome shotgun (WGS) entry which is preliminary data.</text>
</comment>
<protein>
    <submittedName>
        <fullName evidence="1">Uncharacterized protein</fullName>
    </submittedName>
</protein>
<dbReference type="AlphaFoldDB" id="A0AAV4XB32"/>
<proteinExistence type="predicted"/>
<evidence type="ECO:0000313" key="1">
    <source>
        <dbReference type="EMBL" id="GIY91171.1"/>
    </source>
</evidence>
<reference evidence="1 2" key="1">
    <citation type="submission" date="2021-06" db="EMBL/GenBank/DDBJ databases">
        <title>Caerostris extrusa draft genome.</title>
        <authorList>
            <person name="Kono N."/>
            <person name="Arakawa K."/>
        </authorList>
    </citation>
    <scope>NUCLEOTIDE SEQUENCE [LARGE SCALE GENOMIC DNA]</scope>
</reference>
<name>A0AAV4XB32_CAEEX</name>
<accession>A0AAV4XB32</accession>
<dbReference type="EMBL" id="BPLR01017388">
    <property type="protein sequence ID" value="GIY91171.1"/>
    <property type="molecule type" value="Genomic_DNA"/>
</dbReference>
<dbReference type="Proteomes" id="UP001054945">
    <property type="component" value="Unassembled WGS sequence"/>
</dbReference>